<feature type="transmembrane region" description="Helical" evidence="7">
    <location>
        <begin position="147"/>
        <end position="170"/>
    </location>
</feature>
<dbReference type="InterPro" id="IPR020846">
    <property type="entry name" value="MFS_dom"/>
</dbReference>
<name>A0AA38LT77_9TREE</name>
<feature type="transmembrane region" description="Helical" evidence="7">
    <location>
        <begin position="407"/>
        <end position="427"/>
    </location>
</feature>
<dbReference type="GeneID" id="77732555"/>
<feature type="transmembrane region" description="Helical" evidence="7">
    <location>
        <begin position="439"/>
        <end position="462"/>
    </location>
</feature>
<dbReference type="Proteomes" id="UP001164286">
    <property type="component" value="Unassembled WGS sequence"/>
</dbReference>
<evidence type="ECO:0000256" key="3">
    <source>
        <dbReference type="ARBA" id="ARBA00022692"/>
    </source>
</evidence>
<dbReference type="FunFam" id="1.20.1250.20:FF:000034">
    <property type="entry name" value="MFS general substrate transporter"/>
    <property type="match status" value="1"/>
</dbReference>
<evidence type="ECO:0000256" key="6">
    <source>
        <dbReference type="SAM" id="MobiDB-lite"/>
    </source>
</evidence>
<dbReference type="Gene3D" id="1.20.1250.20">
    <property type="entry name" value="MFS general substrate transporter like domains"/>
    <property type="match status" value="2"/>
</dbReference>
<keyword evidence="10" id="KW-1185">Reference proteome</keyword>
<feature type="transmembrane region" description="Helical" evidence="7">
    <location>
        <begin position="182"/>
        <end position="203"/>
    </location>
</feature>
<dbReference type="InterPro" id="IPR036259">
    <property type="entry name" value="MFS_trans_sf"/>
</dbReference>
<feature type="transmembrane region" description="Helical" evidence="7">
    <location>
        <begin position="284"/>
        <end position="304"/>
    </location>
</feature>
<dbReference type="RefSeq" id="XP_052946389.1">
    <property type="nucleotide sequence ID" value="XM_053093350.1"/>
</dbReference>
<feature type="transmembrane region" description="Helical" evidence="7">
    <location>
        <begin position="92"/>
        <end position="110"/>
    </location>
</feature>
<dbReference type="GO" id="GO:0022857">
    <property type="term" value="F:transmembrane transporter activity"/>
    <property type="evidence" value="ECO:0007669"/>
    <property type="project" value="InterPro"/>
</dbReference>
<feature type="transmembrane region" description="Helical" evidence="7">
    <location>
        <begin position="324"/>
        <end position="341"/>
    </location>
</feature>
<keyword evidence="5 7" id="KW-0472">Membrane</keyword>
<evidence type="ECO:0000256" key="4">
    <source>
        <dbReference type="ARBA" id="ARBA00022989"/>
    </source>
</evidence>
<keyword evidence="2" id="KW-0813">Transport</keyword>
<evidence type="ECO:0000313" key="9">
    <source>
        <dbReference type="EMBL" id="KAI9636612.1"/>
    </source>
</evidence>
<feature type="transmembrane region" description="Helical" evidence="7">
    <location>
        <begin position="54"/>
        <end position="72"/>
    </location>
</feature>
<accession>A0AA38LT77</accession>
<dbReference type="FunFam" id="1.20.1250.20:FF:000068">
    <property type="entry name" value="MFS general substrate transporter"/>
    <property type="match status" value="1"/>
</dbReference>
<dbReference type="GO" id="GO:0016020">
    <property type="term" value="C:membrane"/>
    <property type="evidence" value="ECO:0007669"/>
    <property type="project" value="UniProtKB-SubCell"/>
</dbReference>
<sequence length="501" mass="55592">MSTATKPEQHMVEARHDSADPSVHSDPFKSTRQPVVDAEALGVNEKAVLRKTDLHLLPWLSFLYLLSFLDRTNIGNANLFGLSADLGLNPTQYSACLAVFFAMYVTFEVPSNMVMKAWRPSMWIPVMMLAWGIVMTLMGIVRNYEGLLVARIFLGVTEAGLFPGVSFFLTQWYRRYEINFRIALFFSAATIAGAFGGLLARLINLMDGVAGLQGWRWIFILEGIITVLAAIASFWILYDYPDTAKFLTPVEKQYMSDRLALDRDGCSHEFKYKFAKHALLDWKIWVFCIMYQGSLMPVYCFSLFSPTLVGNMGYTAANAQLLSTPPYVAAAICTIFAGWLSDKLRIRGPLVMGFAVLGAVGFIMLLASDIVGVQYTGLFLAAMGVYPLIPLIVSWSANNMGGSLKKGVGTAMVISMGNAGGIISSFLYPSTDRPRFIKGHAVCLAYCAMTFILAGIMTLYLARQNTIKDRVLAEHGTEFTAEEKVDREDDGENVPWFKYTV</sequence>
<comment type="subcellular location">
    <subcellularLocation>
        <location evidence="1">Membrane</location>
        <topology evidence="1">Multi-pass membrane protein</topology>
    </subcellularLocation>
</comment>
<dbReference type="Pfam" id="PF07690">
    <property type="entry name" value="MFS_1"/>
    <property type="match status" value="1"/>
</dbReference>
<dbReference type="PANTHER" id="PTHR43791:SF57">
    <property type="entry name" value="MAJOR FACILITATOR SUPERFAMILY (MFS) PROFILE DOMAIN-CONTAINING PROTEIN"/>
    <property type="match status" value="1"/>
</dbReference>
<gene>
    <name evidence="9" type="ORF">MKK02DRAFT_45317</name>
</gene>
<reference evidence="9" key="1">
    <citation type="journal article" date="2022" name="G3 (Bethesda)">
        <title>High quality genome of the basidiomycete yeast Dioszegia hungarica PDD-24b-2 isolated from cloud water.</title>
        <authorList>
            <person name="Jarrige D."/>
            <person name="Haridas S."/>
            <person name="Bleykasten-Grosshans C."/>
            <person name="Joly M."/>
            <person name="Nadalig T."/>
            <person name="Sancelme M."/>
            <person name="Vuilleumier S."/>
            <person name="Grigoriev I.V."/>
            <person name="Amato P."/>
            <person name="Bringel F."/>
        </authorList>
    </citation>
    <scope>NUCLEOTIDE SEQUENCE</scope>
    <source>
        <strain evidence="9">PDD-24b-2</strain>
    </source>
</reference>
<dbReference type="PANTHER" id="PTHR43791">
    <property type="entry name" value="PERMEASE-RELATED"/>
    <property type="match status" value="1"/>
</dbReference>
<feature type="transmembrane region" description="Helical" evidence="7">
    <location>
        <begin position="348"/>
        <end position="367"/>
    </location>
</feature>
<feature type="transmembrane region" description="Helical" evidence="7">
    <location>
        <begin position="215"/>
        <end position="238"/>
    </location>
</feature>
<dbReference type="EMBL" id="JAKWFO010000005">
    <property type="protein sequence ID" value="KAI9636612.1"/>
    <property type="molecule type" value="Genomic_DNA"/>
</dbReference>
<proteinExistence type="predicted"/>
<keyword evidence="4 7" id="KW-1133">Transmembrane helix</keyword>
<feature type="domain" description="Major facilitator superfamily (MFS) profile" evidence="8">
    <location>
        <begin position="56"/>
        <end position="466"/>
    </location>
</feature>
<feature type="transmembrane region" description="Helical" evidence="7">
    <location>
        <begin position="122"/>
        <end position="141"/>
    </location>
</feature>
<evidence type="ECO:0000259" key="8">
    <source>
        <dbReference type="PROSITE" id="PS50850"/>
    </source>
</evidence>
<evidence type="ECO:0000256" key="1">
    <source>
        <dbReference type="ARBA" id="ARBA00004141"/>
    </source>
</evidence>
<feature type="region of interest" description="Disordered" evidence="6">
    <location>
        <begin position="1"/>
        <end position="31"/>
    </location>
</feature>
<dbReference type="AlphaFoldDB" id="A0AA38LT77"/>
<evidence type="ECO:0000256" key="7">
    <source>
        <dbReference type="SAM" id="Phobius"/>
    </source>
</evidence>
<dbReference type="SUPFAM" id="SSF103473">
    <property type="entry name" value="MFS general substrate transporter"/>
    <property type="match status" value="1"/>
</dbReference>
<feature type="transmembrane region" description="Helical" evidence="7">
    <location>
        <begin position="373"/>
        <end position="395"/>
    </location>
</feature>
<evidence type="ECO:0000256" key="5">
    <source>
        <dbReference type="ARBA" id="ARBA00023136"/>
    </source>
</evidence>
<dbReference type="InterPro" id="IPR011701">
    <property type="entry name" value="MFS"/>
</dbReference>
<protein>
    <submittedName>
        <fullName evidence="9">Major facilitator superfamily domain-containing protein</fullName>
    </submittedName>
</protein>
<evidence type="ECO:0000313" key="10">
    <source>
        <dbReference type="Proteomes" id="UP001164286"/>
    </source>
</evidence>
<feature type="compositionally biased region" description="Basic and acidic residues" evidence="6">
    <location>
        <begin position="7"/>
        <end position="19"/>
    </location>
</feature>
<dbReference type="PROSITE" id="PS50850">
    <property type="entry name" value="MFS"/>
    <property type="match status" value="1"/>
</dbReference>
<keyword evidence="3 7" id="KW-0812">Transmembrane</keyword>
<organism evidence="9 10">
    <name type="scientific">Dioszegia hungarica</name>
    <dbReference type="NCBI Taxonomy" id="4972"/>
    <lineage>
        <taxon>Eukaryota</taxon>
        <taxon>Fungi</taxon>
        <taxon>Dikarya</taxon>
        <taxon>Basidiomycota</taxon>
        <taxon>Agaricomycotina</taxon>
        <taxon>Tremellomycetes</taxon>
        <taxon>Tremellales</taxon>
        <taxon>Bulleribasidiaceae</taxon>
        <taxon>Dioszegia</taxon>
    </lineage>
</organism>
<evidence type="ECO:0000256" key="2">
    <source>
        <dbReference type="ARBA" id="ARBA00022448"/>
    </source>
</evidence>
<comment type="caution">
    <text evidence="9">The sequence shown here is derived from an EMBL/GenBank/DDBJ whole genome shotgun (WGS) entry which is preliminary data.</text>
</comment>